<dbReference type="GO" id="GO:0004623">
    <property type="term" value="F:phospholipase A2 activity"/>
    <property type="evidence" value="ECO:0007669"/>
    <property type="project" value="InterPro"/>
</dbReference>
<dbReference type="Proteomes" id="UP000000238">
    <property type="component" value="Chromosome"/>
</dbReference>
<dbReference type="GO" id="GO:0050482">
    <property type="term" value="P:arachidonate secretion"/>
    <property type="evidence" value="ECO:0007669"/>
    <property type="project" value="InterPro"/>
</dbReference>
<protein>
    <submittedName>
        <fullName evidence="1">Uncharacterized protein</fullName>
    </submittedName>
</protein>
<dbReference type="AlphaFoldDB" id="Q2SNG9"/>
<dbReference type="STRING" id="349521.HCH_00916"/>
<dbReference type="OrthoDB" id="7855474at2"/>
<dbReference type="HOGENOM" id="CLU_129234_0_0_6"/>
<gene>
    <name evidence="1" type="ordered locus">HCH_00916</name>
</gene>
<dbReference type="GO" id="GO:0006644">
    <property type="term" value="P:phospholipid metabolic process"/>
    <property type="evidence" value="ECO:0007669"/>
    <property type="project" value="InterPro"/>
</dbReference>
<accession>Q2SNG9</accession>
<evidence type="ECO:0000313" key="2">
    <source>
        <dbReference type="Proteomes" id="UP000000238"/>
    </source>
</evidence>
<organism evidence="1 2">
    <name type="scientific">Hahella chejuensis (strain KCTC 2396)</name>
    <dbReference type="NCBI Taxonomy" id="349521"/>
    <lineage>
        <taxon>Bacteria</taxon>
        <taxon>Pseudomonadati</taxon>
        <taxon>Pseudomonadota</taxon>
        <taxon>Gammaproteobacteria</taxon>
        <taxon>Oceanospirillales</taxon>
        <taxon>Hahellaceae</taxon>
        <taxon>Hahella</taxon>
    </lineage>
</organism>
<dbReference type="KEGG" id="hch:HCH_00916"/>
<dbReference type="EMBL" id="CP000155">
    <property type="protein sequence ID" value="ABC27805.1"/>
    <property type="molecule type" value="Genomic_DNA"/>
</dbReference>
<evidence type="ECO:0000313" key="1">
    <source>
        <dbReference type="EMBL" id="ABC27805.1"/>
    </source>
</evidence>
<name>Q2SNG9_HAHCH</name>
<keyword evidence="2" id="KW-1185">Reference proteome</keyword>
<dbReference type="InterPro" id="IPR036444">
    <property type="entry name" value="PLipase_A2_dom_sf"/>
</dbReference>
<dbReference type="RefSeq" id="WP_011394880.1">
    <property type="nucleotide sequence ID" value="NC_007645.1"/>
</dbReference>
<dbReference type="SUPFAM" id="SSF48619">
    <property type="entry name" value="Phospholipase A2, PLA2"/>
    <property type="match status" value="1"/>
</dbReference>
<dbReference type="eggNOG" id="COG2303">
    <property type="taxonomic scope" value="Bacteria"/>
</dbReference>
<proteinExistence type="predicted"/>
<sequence>MRACNIVLSLLLLGPTLCVGEELKPFTSDGCSLFPDGSLSEENLWLDCCYQHDLAYWRGGAYEERVQADKALQQCVASVGEENLSFVMETGVRFGGSPYWPTGFRWGYGWPYLRGYKALTDEEMRQVEKALEASVRHDK</sequence>
<reference evidence="1 2" key="1">
    <citation type="journal article" date="2005" name="Nucleic Acids Res.">
        <title>Genomic blueprint of Hahella chejuensis, a marine microbe producing an algicidal agent.</title>
        <authorList>
            <person name="Jeong H."/>
            <person name="Yim J.H."/>
            <person name="Lee C."/>
            <person name="Choi S.-H."/>
            <person name="Park Y.K."/>
            <person name="Yoon S.H."/>
            <person name="Hur C.-G."/>
            <person name="Kang H.-Y."/>
            <person name="Kim D."/>
            <person name="Lee H.H."/>
            <person name="Park K.H."/>
            <person name="Park S.-H."/>
            <person name="Park H.-S."/>
            <person name="Lee H.K."/>
            <person name="Oh T.K."/>
            <person name="Kim J.F."/>
        </authorList>
    </citation>
    <scope>NUCLEOTIDE SEQUENCE [LARGE SCALE GENOMIC DNA]</scope>
    <source>
        <strain evidence="1 2">KCTC 2396</strain>
    </source>
</reference>